<dbReference type="Pfam" id="PF01551">
    <property type="entry name" value="Peptidase_M23"/>
    <property type="match status" value="1"/>
</dbReference>
<dbReference type="PANTHER" id="PTHR21666:SF289">
    <property type="entry name" value="L-ALA--D-GLU ENDOPEPTIDASE"/>
    <property type="match status" value="1"/>
</dbReference>
<evidence type="ECO:0000259" key="5">
    <source>
        <dbReference type="Pfam" id="PF01551"/>
    </source>
</evidence>
<dbReference type="Proteomes" id="UP000594042">
    <property type="component" value="Chromosome"/>
</dbReference>
<gene>
    <name evidence="6" type="ORF">Cop2CBH44_26220</name>
</gene>
<feature type="compositionally biased region" description="Basic and acidic residues" evidence="3">
    <location>
        <begin position="250"/>
        <end position="279"/>
    </location>
</feature>
<keyword evidence="7" id="KW-1185">Reference proteome</keyword>
<dbReference type="Gene3D" id="2.70.70.10">
    <property type="entry name" value="Glucose Permease (Domain IIA)"/>
    <property type="match status" value="1"/>
</dbReference>
<dbReference type="InterPro" id="IPR011055">
    <property type="entry name" value="Dup_hybrid_motif"/>
</dbReference>
<evidence type="ECO:0000256" key="3">
    <source>
        <dbReference type="SAM" id="MobiDB-lite"/>
    </source>
</evidence>
<evidence type="ECO:0000313" key="6">
    <source>
        <dbReference type="EMBL" id="BCI64269.1"/>
    </source>
</evidence>
<dbReference type="Gene3D" id="6.10.250.3150">
    <property type="match status" value="1"/>
</dbReference>
<feature type="domain" description="M23ase beta-sheet core" evidence="5">
    <location>
        <begin position="334"/>
        <end position="427"/>
    </location>
</feature>
<evidence type="ECO:0000256" key="2">
    <source>
        <dbReference type="SAM" id="Coils"/>
    </source>
</evidence>
<dbReference type="RefSeq" id="WP_200754979.1">
    <property type="nucleotide sequence ID" value="NZ_AP023322.1"/>
</dbReference>
<keyword evidence="1 4" id="KW-0732">Signal</keyword>
<dbReference type="EMBL" id="AP023322">
    <property type="protein sequence ID" value="BCI64269.1"/>
    <property type="molecule type" value="Genomic_DNA"/>
</dbReference>
<name>A0A7G1HX45_9BACT</name>
<dbReference type="SUPFAM" id="SSF51261">
    <property type="entry name" value="Duplicated hybrid motif"/>
    <property type="match status" value="1"/>
</dbReference>
<feature type="chain" id="PRO_5028810739" evidence="4">
    <location>
        <begin position="23"/>
        <end position="433"/>
    </location>
</feature>
<organism evidence="6 7">
    <name type="scientific">Coprobacter secundus subsp. similis</name>
    <dbReference type="NCBI Taxonomy" id="2751153"/>
    <lineage>
        <taxon>Bacteria</taxon>
        <taxon>Pseudomonadati</taxon>
        <taxon>Bacteroidota</taxon>
        <taxon>Bacteroidia</taxon>
        <taxon>Bacteroidales</taxon>
        <taxon>Barnesiellaceae</taxon>
        <taxon>Coprobacter</taxon>
    </lineage>
</organism>
<dbReference type="CDD" id="cd12797">
    <property type="entry name" value="M23_peptidase"/>
    <property type="match status" value="1"/>
</dbReference>
<accession>A0A7G1HX45</accession>
<dbReference type="InterPro" id="IPR050570">
    <property type="entry name" value="Cell_wall_metabolism_enzyme"/>
</dbReference>
<evidence type="ECO:0000256" key="1">
    <source>
        <dbReference type="ARBA" id="ARBA00022729"/>
    </source>
</evidence>
<feature type="signal peptide" evidence="4">
    <location>
        <begin position="1"/>
        <end position="22"/>
    </location>
</feature>
<protein>
    <submittedName>
        <fullName evidence="6">Peptidase</fullName>
    </submittedName>
</protein>
<feature type="region of interest" description="Disordered" evidence="3">
    <location>
        <begin position="250"/>
        <end position="286"/>
    </location>
</feature>
<dbReference type="PANTHER" id="PTHR21666">
    <property type="entry name" value="PEPTIDASE-RELATED"/>
    <property type="match status" value="1"/>
</dbReference>
<evidence type="ECO:0000313" key="7">
    <source>
        <dbReference type="Proteomes" id="UP000594042"/>
    </source>
</evidence>
<sequence>MRHKLCYILFLFALLVTVPAVAQTKQIKSLENQRKEALKSIEETRKMLSSTQKSAMSSLNQLKLLTAEIETHRQVIRILNKEINEISKQQRAVSDTIFRLEKSLGQKKESYAKAMQSIYQKQSGYQTMMFVFSSNSLSQSYRRIRYLREYSSWRKKEAEEIKEQQAVLQKKKENLNKTKKAKTALLNERTQAAKDLQVKETSQKNVVTDLKKKEKSLKTELAKQRKQAEALNRKIEQLIAEEARKAAEEAKRAAEEARKKAGDKTGKSNKGEASEERRSQTQGGYAMTKAERELSGSFEKNKGKLPFPLSGRYMIVGHFGQQQHQELKYVKINNNGIDLQTTPGTSARAVFDGVVTKVFVMPGYNSSVIVRHGNYLTIYSNLSEVYVKPGQKVSIRQSIGKIYSDPEEGNRTVLHFQLWKETTKLNPEPWLDK</sequence>
<dbReference type="InterPro" id="IPR016047">
    <property type="entry name" value="M23ase_b-sheet_dom"/>
</dbReference>
<keyword evidence="2" id="KW-0175">Coiled coil</keyword>
<dbReference type="KEGG" id="copr:Cop2CBH44_26220"/>
<evidence type="ECO:0000256" key="4">
    <source>
        <dbReference type="SAM" id="SignalP"/>
    </source>
</evidence>
<feature type="coiled-coil region" evidence="2">
    <location>
        <begin position="20"/>
        <end position="89"/>
    </location>
</feature>
<dbReference type="GO" id="GO:0004222">
    <property type="term" value="F:metalloendopeptidase activity"/>
    <property type="evidence" value="ECO:0007669"/>
    <property type="project" value="TreeGrafter"/>
</dbReference>
<reference evidence="7" key="1">
    <citation type="submission" date="2020-07" db="EMBL/GenBank/DDBJ databases">
        <title>Complete genome sequencing of Coprobacter sp. strain 2CBH44.</title>
        <authorList>
            <person name="Sakamoto M."/>
            <person name="Murakami T."/>
            <person name="Mori H."/>
        </authorList>
    </citation>
    <scope>NUCLEOTIDE SEQUENCE [LARGE SCALE GENOMIC DNA]</scope>
    <source>
        <strain evidence="7">2CBH44</strain>
    </source>
</reference>
<proteinExistence type="predicted"/>
<dbReference type="AlphaFoldDB" id="A0A7G1HX45"/>